<feature type="transmembrane region" description="Helical" evidence="13">
    <location>
        <begin position="50"/>
        <end position="70"/>
    </location>
</feature>
<comment type="similarity">
    <text evidence="2 12">Belongs to the short-chain dehydrogenases/reductases (SDR) family.</text>
</comment>
<dbReference type="CDD" id="cd05339">
    <property type="entry name" value="17beta-HSDXI-like_SDR_c"/>
    <property type="match status" value="1"/>
</dbReference>
<evidence type="ECO:0000256" key="4">
    <source>
        <dbReference type="ARBA" id="ARBA00022857"/>
    </source>
</evidence>
<dbReference type="Gene3D" id="3.40.50.720">
    <property type="entry name" value="NAD(P)-binding Rossmann-like Domain"/>
    <property type="match status" value="1"/>
</dbReference>
<dbReference type="EMBL" id="LN483116">
    <property type="protein sequence ID" value="CDZ96201.1"/>
    <property type="molecule type" value="Genomic_DNA"/>
</dbReference>
<dbReference type="PRINTS" id="PR00081">
    <property type="entry name" value="GDHRDH"/>
</dbReference>
<name>A0A0F7SE47_PHARH</name>
<dbReference type="Pfam" id="PF00106">
    <property type="entry name" value="adh_short"/>
    <property type="match status" value="1"/>
</dbReference>
<evidence type="ECO:0000256" key="10">
    <source>
        <dbReference type="ARBA" id="ARBA00068717"/>
    </source>
</evidence>
<evidence type="ECO:0000256" key="11">
    <source>
        <dbReference type="ARBA" id="ARBA00082544"/>
    </source>
</evidence>
<keyword evidence="8 13" id="KW-0472">Membrane</keyword>
<dbReference type="AlphaFoldDB" id="A0A0F7SE47"/>
<dbReference type="InterPro" id="IPR020904">
    <property type="entry name" value="Sc_DH/Rdtase_CS"/>
</dbReference>
<keyword evidence="3 13" id="KW-0812">Transmembrane</keyword>
<keyword evidence="6" id="KW-0560">Oxidoreductase</keyword>
<evidence type="ECO:0000256" key="8">
    <source>
        <dbReference type="ARBA" id="ARBA00023136"/>
    </source>
</evidence>
<evidence type="ECO:0000256" key="9">
    <source>
        <dbReference type="ARBA" id="ARBA00059620"/>
    </source>
</evidence>
<evidence type="ECO:0000256" key="5">
    <source>
        <dbReference type="ARBA" id="ARBA00022989"/>
    </source>
</evidence>
<dbReference type="PANTHER" id="PTHR24322:SF736">
    <property type="entry name" value="RETINOL DEHYDROGENASE 10"/>
    <property type="match status" value="1"/>
</dbReference>
<proteinExistence type="inferred from homology"/>
<dbReference type="GO" id="GO:0052650">
    <property type="term" value="F:all-trans-retinol dehydrogenase (NADP+) activity"/>
    <property type="evidence" value="ECO:0007669"/>
    <property type="project" value="UniProtKB-ARBA"/>
</dbReference>
<dbReference type="PROSITE" id="PS00061">
    <property type="entry name" value="ADH_SHORT"/>
    <property type="match status" value="1"/>
</dbReference>
<dbReference type="InterPro" id="IPR002347">
    <property type="entry name" value="SDR_fam"/>
</dbReference>
<evidence type="ECO:0000313" key="14">
    <source>
        <dbReference type="EMBL" id="CDZ96201.1"/>
    </source>
</evidence>
<keyword evidence="5 13" id="KW-1133">Transmembrane helix</keyword>
<evidence type="ECO:0000256" key="13">
    <source>
        <dbReference type="SAM" id="Phobius"/>
    </source>
</evidence>
<protein>
    <recommendedName>
        <fullName evidence="10">Short-chain dehydrogenase/reductase 3</fullName>
    </recommendedName>
    <alternativeName>
        <fullName evidence="11">Retinal short-chain dehydrogenase/reductase 1</fullName>
    </alternativeName>
</protein>
<dbReference type="FunFam" id="3.40.50.720:FF:000131">
    <property type="entry name" value="Short-chain dehydrogenase/reductase 3"/>
    <property type="match status" value="1"/>
</dbReference>
<dbReference type="SUPFAM" id="SSF51735">
    <property type="entry name" value="NAD(P)-binding Rossmann-fold domains"/>
    <property type="match status" value="1"/>
</dbReference>
<comment type="subcellular location">
    <subcellularLocation>
        <location evidence="1">Membrane</location>
        <topology evidence="1">Multi-pass membrane protein</topology>
    </subcellularLocation>
</comment>
<evidence type="ECO:0000256" key="6">
    <source>
        <dbReference type="ARBA" id="ARBA00023002"/>
    </source>
</evidence>
<keyword evidence="4" id="KW-0521">NADP</keyword>
<reference evidence="14" key="1">
    <citation type="submission" date="2014-08" db="EMBL/GenBank/DDBJ databases">
        <authorList>
            <person name="Sharma Rahul"/>
            <person name="Thines Marco"/>
        </authorList>
    </citation>
    <scope>NUCLEOTIDE SEQUENCE</scope>
</reference>
<evidence type="ECO:0000256" key="1">
    <source>
        <dbReference type="ARBA" id="ARBA00004141"/>
    </source>
</evidence>
<dbReference type="PRINTS" id="PR00080">
    <property type="entry name" value="SDRFAMILY"/>
</dbReference>
<organism evidence="14">
    <name type="scientific">Phaffia rhodozyma</name>
    <name type="common">Yeast</name>
    <name type="synonym">Xanthophyllomyces dendrorhous</name>
    <dbReference type="NCBI Taxonomy" id="264483"/>
    <lineage>
        <taxon>Eukaryota</taxon>
        <taxon>Fungi</taxon>
        <taxon>Dikarya</taxon>
        <taxon>Basidiomycota</taxon>
        <taxon>Agaricomycotina</taxon>
        <taxon>Tremellomycetes</taxon>
        <taxon>Cystofilobasidiales</taxon>
        <taxon>Mrakiaceae</taxon>
        <taxon>Phaffia</taxon>
    </lineage>
</organism>
<evidence type="ECO:0000256" key="7">
    <source>
        <dbReference type="ARBA" id="ARBA00023098"/>
    </source>
</evidence>
<sequence>MSLSKKPVDIEDVLEVVDKTVLRPFIAISISLAVWVLGYSWTSRLFQGTLIYTTLVVLYSLIPHLISIALSPHPRKYLFSPPKIDWSEQIVLVTGAAGEIGFTLVQALSTKGARVIALDIKPESDWVFTGDETGSGQSVFYYRCDISKKEEVDSVAERIWKDLGDPTIVVNNAGIVQGKKILDLTEQDIKETVGVNYVSHFWIVKAFLPAMLKTKRGHILTVASVLGLIGCARLTDYCSTKAAIIQFHEALRFELNTQYDAPEIYTTLLLPSFVHGPLFASVTMSNNPFIKFFSPALEARDIVQRMIDRLGVEQSGVIMMPSYVRIVPFMRWIPGLREICQNLSEADHAMDKFVRPGKKAD</sequence>
<comment type="function">
    <text evidence="9">Catalyzes the reduction of all-trans-retinal to all-trans-retinol in the presence of NADPH.</text>
</comment>
<dbReference type="GO" id="GO:0016020">
    <property type="term" value="C:membrane"/>
    <property type="evidence" value="ECO:0007669"/>
    <property type="project" value="UniProtKB-SubCell"/>
</dbReference>
<dbReference type="PANTHER" id="PTHR24322">
    <property type="entry name" value="PKSB"/>
    <property type="match status" value="1"/>
</dbReference>
<keyword evidence="7" id="KW-0443">Lipid metabolism</keyword>
<evidence type="ECO:0000256" key="3">
    <source>
        <dbReference type="ARBA" id="ARBA00022692"/>
    </source>
</evidence>
<evidence type="ECO:0000256" key="2">
    <source>
        <dbReference type="ARBA" id="ARBA00006484"/>
    </source>
</evidence>
<feature type="transmembrane region" description="Helical" evidence="13">
    <location>
        <begin position="20"/>
        <end position="38"/>
    </location>
</feature>
<evidence type="ECO:0000256" key="12">
    <source>
        <dbReference type="RuleBase" id="RU000363"/>
    </source>
</evidence>
<dbReference type="InterPro" id="IPR036291">
    <property type="entry name" value="NAD(P)-bd_dom_sf"/>
</dbReference>
<accession>A0A0F7SE47</accession>